<keyword evidence="7" id="KW-0998">Cell outer membrane</keyword>
<dbReference type="Gene3D" id="1.20.1600.10">
    <property type="entry name" value="Outer membrane efflux proteins (OEP)"/>
    <property type="match status" value="1"/>
</dbReference>
<reference evidence="10 11" key="1">
    <citation type="submission" date="2016-10" db="EMBL/GenBank/DDBJ databases">
        <title>Arsenicibacter rosenii gen. nov., sp. nov., an efficient arsenic-methylating bacterium isolated from an arsenic-contaminated paddy soil.</title>
        <authorList>
            <person name="Huang K."/>
        </authorList>
    </citation>
    <scope>NUCLEOTIDE SEQUENCE [LARGE SCALE GENOMIC DNA]</scope>
    <source>
        <strain evidence="10 11">SM-1</strain>
    </source>
</reference>
<accession>A0A1S2VGY8</accession>
<evidence type="ECO:0000256" key="1">
    <source>
        <dbReference type="ARBA" id="ARBA00004442"/>
    </source>
</evidence>
<dbReference type="GO" id="GO:0015562">
    <property type="term" value="F:efflux transmembrane transporter activity"/>
    <property type="evidence" value="ECO:0007669"/>
    <property type="project" value="InterPro"/>
</dbReference>
<evidence type="ECO:0000256" key="9">
    <source>
        <dbReference type="SAM" id="SignalP"/>
    </source>
</evidence>
<dbReference type="GO" id="GO:0015288">
    <property type="term" value="F:porin activity"/>
    <property type="evidence" value="ECO:0007669"/>
    <property type="project" value="TreeGrafter"/>
</dbReference>
<name>A0A1S2VGY8_9BACT</name>
<feature type="chain" id="PRO_5010171443" evidence="9">
    <location>
        <begin position="27"/>
        <end position="461"/>
    </location>
</feature>
<evidence type="ECO:0000313" key="11">
    <source>
        <dbReference type="Proteomes" id="UP000181790"/>
    </source>
</evidence>
<dbReference type="EMBL" id="MORL01000010">
    <property type="protein sequence ID" value="OIN57680.1"/>
    <property type="molecule type" value="Genomic_DNA"/>
</dbReference>
<evidence type="ECO:0000256" key="3">
    <source>
        <dbReference type="ARBA" id="ARBA00022448"/>
    </source>
</evidence>
<dbReference type="GO" id="GO:0009279">
    <property type="term" value="C:cell outer membrane"/>
    <property type="evidence" value="ECO:0007669"/>
    <property type="project" value="UniProtKB-SubCell"/>
</dbReference>
<dbReference type="PROSITE" id="PS51257">
    <property type="entry name" value="PROKAR_LIPOPROTEIN"/>
    <property type="match status" value="1"/>
</dbReference>
<dbReference type="PANTHER" id="PTHR30026:SF20">
    <property type="entry name" value="OUTER MEMBRANE PROTEIN TOLC"/>
    <property type="match status" value="1"/>
</dbReference>
<dbReference type="InterPro" id="IPR051906">
    <property type="entry name" value="TolC-like"/>
</dbReference>
<keyword evidence="9" id="KW-0732">Signal</keyword>
<keyword evidence="6" id="KW-0472">Membrane</keyword>
<dbReference type="GO" id="GO:1990281">
    <property type="term" value="C:efflux pump complex"/>
    <property type="evidence" value="ECO:0007669"/>
    <property type="project" value="TreeGrafter"/>
</dbReference>
<evidence type="ECO:0000256" key="5">
    <source>
        <dbReference type="ARBA" id="ARBA00022692"/>
    </source>
</evidence>
<evidence type="ECO:0000256" key="2">
    <source>
        <dbReference type="ARBA" id="ARBA00007613"/>
    </source>
</evidence>
<protein>
    <submittedName>
        <fullName evidence="10">Transporter</fullName>
    </submittedName>
</protein>
<keyword evidence="8" id="KW-0175">Coiled coil</keyword>
<keyword evidence="4" id="KW-1134">Transmembrane beta strand</keyword>
<comment type="caution">
    <text evidence="10">The sequence shown here is derived from an EMBL/GenBank/DDBJ whole genome shotgun (WGS) entry which is preliminary data.</text>
</comment>
<dbReference type="InterPro" id="IPR003423">
    <property type="entry name" value="OMP_efflux"/>
</dbReference>
<dbReference type="RefSeq" id="WP_071504621.1">
    <property type="nucleotide sequence ID" value="NZ_MORL01000010.1"/>
</dbReference>
<evidence type="ECO:0000256" key="4">
    <source>
        <dbReference type="ARBA" id="ARBA00022452"/>
    </source>
</evidence>
<dbReference type="AlphaFoldDB" id="A0A1S2VGY8"/>
<sequence length="461" mass="51953">MHLLIRHSRKTGYILALALLSCSTFAQPKPSPVLEAYVQEGLQNNLALRQESLEIKRVTESLTQAKALFYPRFTFNPTYSLAAGGRRLQFPVGDMLNPVYKTLNQLTGAERFPTNLANVDELLAPTNFHDTRVNVQYAIYNTDIQYNYLIQKDLLSAQEARKRVVVNELRYTITTAYYQYLQTLDAIRIFTNSRNLLRELTRLNQKLVGNNVATKDAVTSSEYEVSKLEQQLANAVKNRTTAQAYFNFLLNKDLQAAITVDSTLLEQAPTQATETLPGLQEAAITRRQELTQLQSSIRAAQNAVKLNEANARIPSVYIGGYTGFQGYGYTFRNQAYGIAQLGLSWDLFKGYEKRSKIQQAKIQVDALQTKLNEVQQQIRLQVIQADADIDAAQESLQATRQGVTATSQTLKVIDSRYRNGQALLIELLKAQNDHLTAQIQQSLAMYDLLVKRATLSRILAE</sequence>
<dbReference type="PANTHER" id="PTHR30026">
    <property type="entry name" value="OUTER MEMBRANE PROTEIN TOLC"/>
    <property type="match status" value="1"/>
</dbReference>
<dbReference type="Proteomes" id="UP000181790">
    <property type="component" value="Unassembled WGS sequence"/>
</dbReference>
<evidence type="ECO:0000256" key="6">
    <source>
        <dbReference type="ARBA" id="ARBA00023136"/>
    </source>
</evidence>
<dbReference type="OrthoDB" id="13803at2"/>
<comment type="similarity">
    <text evidence="2">Belongs to the outer membrane factor (OMF) (TC 1.B.17) family.</text>
</comment>
<organism evidence="10 11">
    <name type="scientific">Arsenicibacter rosenii</name>
    <dbReference type="NCBI Taxonomy" id="1750698"/>
    <lineage>
        <taxon>Bacteria</taxon>
        <taxon>Pseudomonadati</taxon>
        <taxon>Bacteroidota</taxon>
        <taxon>Cytophagia</taxon>
        <taxon>Cytophagales</taxon>
        <taxon>Spirosomataceae</taxon>
        <taxon>Arsenicibacter</taxon>
    </lineage>
</organism>
<gene>
    <name evidence="10" type="ORF">BLX24_18190</name>
</gene>
<keyword evidence="11" id="KW-1185">Reference proteome</keyword>
<keyword evidence="3" id="KW-0813">Transport</keyword>
<proteinExistence type="inferred from homology"/>
<feature type="coiled-coil region" evidence="8">
    <location>
        <begin position="357"/>
        <end position="384"/>
    </location>
</feature>
<dbReference type="SUPFAM" id="SSF56954">
    <property type="entry name" value="Outer membrane efflux proteins (OEP)"/>
    <property type="match status" value="1"/>
</dbReference>
<evidence type="ECO:0000313" key="10">
    <source>
        <dbReference type="EMBL" id="OIN57680.1"/>
    </source>
</evidence>
<dbReference type="Pfam" id="PF02321">
    <property type="entry name" value="OEP"/>
    <property type="match status" value="1"/>
</dbReference>
<evidence type="ECO:0000256" key="8">
    <source>
        <dbReference type="SAM" id="Coils"/>
    </source>
</evidence>
<keyword evidence="5" id="KW-0812">Transmembrane</keyword>
<feature type="signal peptide" evidence="9">
    <location>
        <begin position="1"/>
        <end position="26"/>
    </location>
</feature>
<evidence type="ECO:0000256" key="7">
    <source>
        <dbReference type="ARBA" id="ARBA00023237"/>
    </source>
</evidence>
<comment type="subcellular location">
    <subcellularLocation>
        <location evidence="1">Cell outer membrane</location>
    </subcellularLocation>
</comment>